<dbReference type="KEGG" id="mpp:MICPUCDRAFT_70096"/>
<dbReference type="GeneID" id="9687656"/>
<feature type="compositionally biased region" description="Acidic residues" evidence="1">
    <location>
        <begin position="303"/>
        <end position="319"/>
    </location>
</feature>
<dbReference type="InterPro" id="IPR016135">
    <property type="entry name" value="UBQ-conjugating_enzyme/RWD"/>
</dbReference>
<proteinExistence type="predicted"/>
<dbReference type="RefSeq" id="XP_003062217.1">
    <property type="nucleotide sequence ID" value="XM_003062171.1"/>
</dbReference>
<evidence type="ECO:0000313" key="2">
    <source>
        <dbReference type="EMBL" id="EEH53929.1"/>
    </source>
</evidence>
<feature type="region of interest" description="Disordered" evidence="1">
    <location>
        <begin position="234"/>
        <end position="325"/>
    </location>
</feature>
<name>C1N222_MICPC</name>
<protein>
    <submittedName>
        <fullName evidence="2">Predicted protein</fullName>
    </submittedName>
</protein>
<sequence length="621" mass="68295">MTTEDARAANNVENIISRIRIRRSVGSTLSSCRAASTCSHFLSARADARERRRRRAEETRERTRTTAPRVRTATRARASDRRDARRPRRPRPRADLLARGEAKKKKRSAQLDRDAMSPSALRADCASLAAGIESVASGAALTLVDVDDDGVCVALTMEPRRAVTVIFEDGYPKGSAMATSDEPADETNLGTLNAALQAWRGKTLTVFDVARLLGDAFGVRDAMRELLDACGSVALPTETPDRNRESMPEGRTATAEATTAAAATDARATPAENDDDASASDGEGWPDSDDDDEYGSDAHGNDADDGNDSDGALPEDNELNSDQLTRLYQNKRKCVEREERRVQQKSLASEETRGEMTCDMKQAARAQIFTDKGAFARLSSELFALQERLDPALHVDAVEYDVYEWDVQARFVTTRTGPHTIPLARRAPFLEDGLYDSSLRPGFLAFNHPDTSRRLSTPLLTPFDSAHPAVCRHARTLDPQFKCRGFSPGSGMRQDLELLDAVNGYSHVHLKLHFKADLYPFYPPRVSLVRPKLSGVVPGAVIAHPRLRLRNWQPFRPISSVIEHLRTFLERFARVDLASEMNDDRRFPGGAYDDDQSKLELALARLASCGGGGGGGSEDLL</sequence>
<gene>
    <name evidence="2" type="ORF">MICPUCDRAFT_70096</name>
</gene>
<keyword evidence="3" id="KW-1185">Reference proteome</keyword>
<feature type="compositionally biased region" description="Low complexity" evidence="1">
    <location>
        <begin position="252"/>
        <end position="271"/>
    </location>
</feature>
<organism evidence="3">
    <name type="scientific">Micromonas pusilla (strain CCMP1545)</name>
    <name type="common">Picoplanktonic green alga</name>
    <dbReference type="NCBI Taxonomy" id="564608"/>
    <lineage>
        <taxon>Eukaryota</taxon>
        <taxon>Viridiplantae</taxon>
        <taxon>Chlorophyta</taxon>
        <taxon>Mamiellophyceae</taxon>
        <taxon>Mamiellales</taxon>
        <taxon>Mamiellaceae</taxon>
        <taxon>Micromonas</taxon>
    </lineage>
</organism>
<dbReference type="CDD" id="cd23802">
    <property type="entry name" value="UBCc_UBE2Q"/>
    <property type="match status" value="1"/>
</dbReference>
<feature type="compositionally biased region" description="Low complexity" evidence="1">
    <location>
        <begin position="65"/>
        <end position="76"/>
    </location>
</feature>
<evidence type="ECO:0000256" key="1">
    <source>
        <dbReference type="SAM" id="MobiDB-lite"/>
    </source>
</evidence>
<accession>C1N222</accession>
<feature type="non-terminal residue" evidence="2">
    <location>
        <position position="621"/>
    </location>
</feature>
<feature type="compositionally biased region" description="Basic and acidic residues" evidence="1">
    <location>
        <begin position="92"/>
        <end position="101"/>
    </location>
</feature>
<dbReference type="Proteomes" id="UP000001876">
    <property type="component" value="Unassembled WGS sequence"/>
</dbReference>
<feature type="compositionally biased region" description="Basic and acidic residues" evidence="1">
    <location>
        <begin position="239"/>
        <end position="248"/>
    </location>
</feature>
<dbReference type="OrthoDB" id="47801at2759"/>
<dbReference type="Gene3D" id="3.10.110.10">
    <property type="entry name" value="Ubiquitin Conjugating Enzyme"/>
    <property type="match status" value="1"/>
</dbReference>
<dbReference type="AlphaFoldDB" id="C1N222"/>
<feature type="region of interest" description="Disordered" evidence="1">
    <location>
        <begin position="45"/>
        <end position="116"/>
    </location>
</feature>
<feature type="compositionally biased region" description="Basic and acidic residues" evidence="1">
    <location>
        <begin position="46"/>
        <end position="64"/>
    </location>
</feature>
<evidence type="ECO:0000313" key="3">
    <source>
        <dbReference type="Proteomes" id="UP000001876"/>
    </source>
</evidence>
<reference evidence="2 3" key="1">
    <citation type="journal article" date="2009" name="Science">
        <title>Green evolution and dynamic adaptations revealed by genomes of the marine picoeukaryotes Micromonas.</title>
        <authorList>
            <person name="Worden A.Z."/>
            <person name="Lee J.H."/>
            <person name="Mock T."/>
            <person name="Rouze P."/>
            <person name="Simmons M.P."/>
            <person name="Aerts A.L."/>
            <person name="Allen A.E."/>
            <person name="Cuvelier M.L."/>
            <person name="Derelle E."/>
            <person name="Everett M.V."/>
            <person name="Foulon E."/>
            <person name="Grimwood J."/>
            <person name="Gundlach H."/>
            <person name="Henrissat B."/>
            <person name="Napoli C."/>
            <person name="McDonald S.M."/>
            <person name="Parker M.S."/>
            <person name="Rombauts S."/>
            <person name="Salamov A."/>
            <person name="Von Dassow P."/>
            <person name="Badger J.H."/>
            <person name="Coutinho P.M."/>
            <person name="Demir E."/>
            <person name="Dubchak I."/>
            <person name="Gentemann C."/>
            <person name="Eikrem W."/>
            <person name="Gready J.E."/>
            <person name="John U."/>
            <person name="Lanier W."/>
            <person name="Lindquist E.A."/>
            <person name="Lucas S."/>
            <person name="Mayer K.F."/>
            <person name="Moreau H."/>
            <person name="Not F."/>
            <person name="Otillar R."/>
            <person name="Panaud O."/>
            <person name="Pangilinan J."/>
            <person name="Paulsen I."/>
            <person name="Piegu B."/>
            <person name="Poliakov A."/>
            <person name="Robbens S."/>
            <person name="Schmutz J."/>
            <person name="Toulza E."/>
            <person name="Wyss T."/>
            <person name="Zelensky A."/>
            <person name="Zhou K."/>
            <person name="Armbrust E.V."/>
            <person name="Bhattacharya D."/>
            <person name="Goodenough U.W."/>
            <person name="Van de Peer Y."/>
            <person name="Grigoriev I.V."/>
        </authorList>
    </citation>
    <scope>NUCLEOTIDE SEQUENCE [LARGE SCALE GENOMIC DNA]</scope>
    <source>
        <strain evidence="2 3">CCMP1545</strain>
    </source>
</reference>
<dbReference type="STRING" id="564608.C1N222"/>
<dbReference type="EMBL" id="GG663745">
    <property type="protein sequence ID" value="EEH53929.1"/>
    <property type="molecule type" value="Genomic_DNA"/>
</dbReference>
<feature type="compositionally biased region" description="Acidic residues" evidence="1">
    <location>
        <begin position="272"/>
        <end position="295"/>
    </location>
</feature>
<dbReference type="SUPFAM" id="SSF54495">
    <property type="entry name" value="UBC-like"/>
    <property type="match status" value="1"/>
</dbReference>